<dbReference type="Proteomes" id="UP000004218">
    <property type="component" value="Unassembled WGS sequence"/>
</dbReference>
<dbReference type="EMBL" id="ACSH02000002">
    <property type="protein sequence ID" value="EFM49919.1"/>
    <property type="molecule type" value="Genomic_DNA"/>
</dbReference>
<comment type="caution">
    <text evidence="1">The sequence shown here is derived from an EMBL/GenBank/DDBJ whole genome shotgun (WGS) entry which is preliminary data.</text>
</comment>
<dbReference type="AlphaFoldDB" id="E0DD95"/>
<protein>
    <submittedName>
        <fullName evidence="1">Uncharacterized protein</fullName>
    </submittedName>
</protein>
<reference evidence="1" key="1">
    <citation type="submission" date="2010-08" db="EMBL/GenBank/DDBJ databases">
        <authorList>
            <person name="Harkins D.M."/>
            <person name="Madupu R."/>
            <person name="Durkin A.S."/>
            <person name="Torralba M."/>
            <person name="Methe B."/>
            <person name="Sutton G.G."/>
            <person name="Nelson K.E."/>
        </authorList>
    </citation>
    <scope>NUCLEOTIDE SEQUENCE [LARGE SCALE GENOMIC DNA]</scope>
    <source>
        <strain evidence="1">ATCC 14266</strain>
    </source>
</reference>
<organism evidence="1 2">
    <name type="scientific">Corynebacterium matruchotii ATCC 14266</name>
    <dbReference type="NCBI Taxonomy" id="553207"/>
    <lineage>
        <taxon>Bacteria</taxon>
        <taxon>Bacillati</taxon>
        <taxon>Actinomycetota</taxon>
        <taxon>Actinomycetes</taxon>
        <taxon>Mycobacteriales</taxon>
        <taxon>Corynebacteriaceae</taxon>
        <taxon>Corynebacterium</taxon>
    </lineage>
</organism>
<name>E0DD95_9CORY</name>
<evidence type="ECO:0000313" key="1">
    <source>
        <dbReference type="EMBL" id="EFM49919.1"/>
    </source>
</evidence>
<keyword evidence="2" id="KW-1185">Reference proteome</keyword>
<evidence type="ECO:0000313" key="2">
    <source>
        <dbReference type="Proteomes" id="UP000004218"/>
    </source>
</evidence>
<sequence length="50" mass="5715">MHPGSTGNGRSQWPIYVPAILKVLKPAKLFDVLPWAYEFVCPQQWVKFVA</sequence>
<proteinExistence type="predicted"/>
<gene>
    <name evidence="1" type="ORF">HMPREF0299_6296</name>
</gene>
<accession>E0DD95</accession>